<proteinExistence type="predicted"/>
<feature type="region of interest" description="Disordered" evidence="1">
    <location>
        <begin position="1"/>
        <end position="50"/>
    </location>
</feature>
<name>A0A2I0JYG5_PUNGR</name>
<dbReference type="AlphaFoldDB" id="A0A2I0JYG5"/>
<organism evidence="2 3">
    <name type="scientific">Punica granatum</name>
    <name type="common">Pomegranate</name>
    <dbReference type="NCBI Taxonomy" id="22663"/>
    <lineage>
        <taxon>Eukaryota</taxon>
        <taxon>Viridiplantae</taxon>
        <taxon>Streptophyta</taxon>
        <taxon>Embryophyta</taxon>
        <taxon>Tracheophyta</taxon>
        <taxon>Spermatophyta</taxon>
        <taxon>Magnoliopsida</taxon>
        <taxon>eudicotyledons</taxon>
        <taxon>Gunneridae</taxon>
        <taxon>Pentapetalae</taxon>
        <taxon>rosids</taxon>
        <taxon>malvids</taxon>
        <taxon>Myrtales</taxon>
        <taxon>Lythraceae</taxon>
        <taxon>Punica</taxon>
    </lineage>
</organism>
<gene>
    <name evidence="2" type="ORF">CRG98_018202</name>
</gene>
<accession>A0A2I0JYG5</accession>
<sequence length="102" mass="11253">MLPSLDARGKESGKWPWESRDSDRWLQVRDPRVGSRGSPGKNGSARAPGTARCKIGLVGLLRDGSKRSWVVPSVPSPKQARNSGRKFGKNTRNSVRKKTVKQ</sequence>
<feature type="compositionally biased region" description="Basic residues" evidence="1">
    <location>
        <begin position="83"/>
        <end position="102"/>
    </location>
</feature>
<dbReference type="EMBL" id="PGOL01001042">
    <property type="protein sequence ID" value="PKI61394.1"/>
    <property type="molecule type" value="Genomic_DNA"/>
</dbReference>
<evidence type="ECO:0000313" key="2">
    <source>
        <dbReference type="EMBL" id="PKI61394.1"/>
    </source>
</evidence>
<reference evidence="2 3" key="1">
    <citation type="submission" date="2017-11" db="EMBL/GenBank/DDBJ databases">
        <title>De-novo sequencing of pomegranate (Punica granatum L.) genome.</title>
        <authorList>
            <person name="Akparov Z."/>
            <person name="Amiraslanov A."/>
            <person name="Hajiyeva S."/>
            <person name="Abbasov M."/>
            <person name="Kaur K."/>
            <person name="Hamwieh A."/>
            <person name="Solovyev V."/>
            <person name="Salamov A."/>
            <person name="Braich B."/>
            <person name="Kosarev P."/>
            <person name="Mahmoud A."/>
            <person name="Hajiyev E."/>
            <person name="Babayeva S."/>
            <person name="Izzatullayeva V."/>
            <person name="Mammadov A."/>
            <person name="Mammadov A."/>
            <person name="Sharifova S."/>
            <person name="Ojaghi J."/>
            <person name="Eynullazada K."/>
            <person name="Bayramov B."/>
            <person name="Abdulazimova A."/>
            <person name="Shahmuradov I."/>
        </authorList>
    </citation>
    <scope>NUCLEOTIDE SEQUENCE [LARGE SCALE GENOMIC DNA]</scope>
    <source>
        <strain evidence="3">cv. AG2017</strain>
        <tissue evidence="2">Leaf</tissue>
    </source>
</reference>
<keyword evidence="3" id="KW-1185">Reference proteome</keyword>
<evidence type="ECO:0000256" key="1">
    <source>
        <dbReference type="SAM" id="MobiDB-lite"/>
    </source>
</evidence>
<dbReference type="Proteomes" id="UP000233551">
    <property type="component" value="Unassembled WGS sequence"/>
</dbReference>
<feature type="compositionally biased region" description="Basic and acidic residues" evidence="1">
    <location>
        <begin position="7"/>
        <end position="33"/>
    </location>
</feature>
<feature type="region of interest" description="Disordered" evidence="1">
    <location>
        <begin position="68"/>
        <end position="102"/>
    </location>
</feature>
<comment type="caution">
    <text evidence="2">The sequence shown here is derived from an EMBL/GenBank/DDBJ whole genome shotgun (WGS) entry which is preliminary data.</text>
</comment>
<evidence type="ECO:0000313" key="3">
    <source>
        <dbReference type="Proteomes" id="UP000233551"/>
    </source>
</evidence>
<protein>
    <submittedName>
        <fullName evidence="2">Uncharacterized protein</fullName>
    </submittedName>
</protein>